<dbReference type="GO" id="GO:0003887">
    <property type="term" value="F:DNA-directed DNA polymerase activity"/>
    <property type="evidence" value="ECO:0007669"/>
    <property type="project" value="UniProtKB-UniRule"/>
</dbReference>
<dbReference type="GO" id="GO:0006271">
    <property type="term" value="P:DNA strand elongation involved in DNA replication"/>
    <property type="evidence" value="ECO:0007669"/>
    <property type="project" value="TreeGrafter"/>
</dbReference>
<keyword evidence="15" id="KW-1185">Reference proteome</keyword>
<protein>
    <recommendedName>
        <fullName evidence="3 10">Beta sliding clamp</fullName>
    </recommendedName>
</protein>
<dbReference type="GO" id="GO:0009360">
    <property type="term" value="C:DNA polymerase III complex"/>
    <property type="evidence" value="ECO:0007669"/>
    <property type="project" value="InterPro"/>
</dbReference>
<evidence type="ECO:0000259" key="11">
    <source>
        <dbReference type="Pfam" id="PF00712"/>
    </source>
</evidence>
<keyword evidence="8 10" id="KW-0239">DNA-directed DNA polymerase</keyword>
<keyword evidence="6 10" id="KW-0548">Nucleotidyltransferase</keyword>
<comment type="similarity">
    <text evidence="2 10">Belongs to the beta sliding clamp family.</text>
</comment>
<keyword evidence="5 10" id="KW-0808">Transferase</keyword>
<evidence type="ECO:0000313" key="15">
    <source>
        <dbReference type="Proteomes" id="UP000317544"/>
    </source>
</evidence>
<dbReference type="Proteomes" id="UP000317544">
    <property type="component" value="Chromosome"/>
</dbReference>
<dbReference type="SUPFAM" id="SSF55979">
    <property type="entry name" value="DNA clamp"/>
    <property type="match status" value="3"/>
</dbReference>
<proteinExistence type="inferred from homology"/>
<dbReference type="OrthoDB" id="8421503at2"/>
<evidence type="ECO:0000256" key="8">
    <source>
        <dbReference type="ARBA" id="ARBA00022932"/>
    </source>
</evidence>
<dbReference type="EMBL" id="AP019379">
    <property type="protein sequence ID" value="BBI01029.1"/>
    <property type="molecule type" value="Genomic_DNA"/>
</dbReference>
<evidence type="ECO:0000259" key="13">
    <source>
        <dbReference type="Pfam" id="PF02768"/>
    </source>
</evidence>
<dbReference type="InterPro" id="IPR001001">
    <property type="entry name" value="DNA_polIII_beta"/>
</dbReference>
<dbReference type="GO" id="GO:0005737">
    <property type="term" value="C:cytoplasm"/>
    <property type="evidence" value="ECO:0007669"/>
    <property type="project" value="UniProtKB-SubCell"/>
</dbReference>
<dbReference type="PANTHER" id="PTHR30478:SF0">
    <property type="entry name" value="BETA SLIDING CLAMP"/>
    <property type="match status" value="1"/>
</dbReference>
<dbReference type="GO" id="GO:0008408">
    <property type="term" value="F:3'-5' exonuclease activity"/>
    <property type="evidence" value="ECO:0007669"/>
    <property type="project" value="InterPro"/>
</dbReference>
<evidence type="ECO:0000256" key="3">
    <source>
        <dbReference type="ARBA" id="ARBA00021035"/>
    </source>
</evidence>
<dbReference type="AlphaFoldDB" id="A0A455T9M9"/>
<feature type="domain" description="DNA polymerase III beta sliding clamp C-terminal" evidence="13">
    <location>
        <begin position="251"/>
        <end position="353"/>
    </location>
</feature>
<evidence type="ECO:0000256" key="2">
    <source>
        <dbReference type="ARBA" id="ARBA00010752"/>
    </source>
</evidence>
<dbReference type="SMART" id="SM00480">
    <property type="entry name" value="POL3Bc"/>
    <property type="match status" value="1"/>
</dbReference>
<feature type="domain" description="DNA polymerase III beta sliding clamp central" evidence="12">
    <location>
        <begin position="131"/>
        <end position="243"/>
    </location>
</feature>
<comment type="subcellular location">
    <subcellularLocation>
        <location evidence="1 10">Cytoplasm</location>
    </subcellularLocation>
</comment>
<dbReference type="InterPro" id="IPR046938">
    <property type="entry name" value="DNA_clamp_sf"/>
</dbReference>
<evidence type="ECO:0000256" key="7">
    <source>
        <dbReference type="ARBA" id="ARBA00022705"/>
    </source>
</evidence>
<dbReference type="GO" id="GO:0003677">
    <property type="term" value="F:DNA binding"/>
    <property type="evidence" value="ECO:0007669"/>
    <property type="project" value="UniProtKB-UniRule"/>
</dbReference>
<evidence type="ECO:0000256" key="5">
    <source>
        <dbReference type="ARBA" id="ARBA00022679"/>
    </source>
</evidence>
<keyword evidence="7 10" id="KW-0235">DNA replication</keyword>
<evidence type="ECO:0000256" key="6">
    <source>
        <dbReference type="ARBA" id="ARBA00022695"/>
    </source>
</evidence>
<dbReference type="NCBIfam" id="TIGR00663">
    <property type="entry name" value="dnan"/>
    <property type="match status" value="1"/>
</dbReference>
<dbReference type="InterPro" id="IPR022637">
    <property type="entry name" value="DNA_polIII_beta_cen"/>
</dbReference>
<sequence>MKFTIEAYKLLKKLQYITPILQKNDISTIFQNILIKINQKCLTLTASNLETEIVAKIYVKNFYSAGEITVSGKKLLNICKGLPSQSIVKIEQIENNILQITTLFSYFKLLTLPAMNYPKLYFSTYQVQFNISEKIFKNVIKTTQFCMATNDIQYCLNGMLLEIYNKTLKSVTTDGHRMAILSVELNTNILSYTVIISRKNVIEMVRLLNDSSELIIISINKKNFKLKINDITFTTKLIEGNFPHYKKLVIKKFDTILKISSLQLKQSLTRISVLSDKKFKAVQFYIKKNFLKLTASNEEDEIAEENIQVDTDNEEDIKFVINATYIIDILNVIKDDFIYVLFNKPISTIQVQREIISKDCFIVMPLIF</sequence>
<organism evidence="14 15">
    <name type="scientific">Buchnera aphidicola</name>
    <name type="common">Nipponaphis monzeni</name>
    <dbReference type="NCBI Taxonomy" id="2495405"/>
    <lineage>
        <taxon>Bacteria</taxon>
        <taxon>Pseudomonadati</taxon>
        <taxon>Pseudomonadota</taxon>
        <taxon>Gammaproteobacteria</taxon>
        <taxon>Enterobacterales</taxon>
        <taxon>Erwiniaceae</taxon>
        <taxon>Buchnera</taxon>
    </lineage>
</organism>
<dbReference type="Pfam" id="PF02768">
    <property type="entry name" value="DNA_pol3_beta_3"/>
    <property type="match status" value="1"/>
</dbReference>
<evidence type="ECO:0000256" key="10">
    <source>
        <dbReference type="PIRNR" id="PIRNR000804"/>
    </source>
</evidence>
<evidence type="ECO:0000256" key="4">
    <source>
        <dbReference type="ARBA" id="ARBA00022490"/>
    </source>
</evidence>
<name>A0A455T9M9_9GAMM</name>
<comment type="subunit">
    <text evidence="10">Forms a ring-shaped head-to-tail homodimer around DNA.</text>
</comment>
<evidence type="ECO:0000313" key="14">
    <source>
        <dbReference type="EMBL" id="BBI01029.1"/>
    </source>
</evidence>
<evidence type="ECO:0000259" key="12">
    <source>
        <dbReference type="Pfam" id="PF02767"/>
    </source>
</evidence>
<feature type="domain" description="DNA polymerase III beta sliding clamp N-terminal" evidence="11">
    <location>
        <begin position="1"/>
        <end position="120"/>
    </location>
</feature>
<gene>
    <name evidence="14" type="primary">dnaN</name>
    <name evidence="14" type="ORF">BUCNMO_011</name>
</gene>
<dbReference type="InterPro" id="IPR022634">
    <property type="entry name" value="DNA_polIII_beta_N"/>
</dbReference>
<keyword evidence="9" id="KW-0238">DNA-binding</keyword>
<dbReference type="PANTHER" id="PTHR30478">
    <property type="entry name" value="DNA POLYMERASE III SUBUNIT BETA"/>
    <property type="match status" value="1"/>
</dbReference>
<dbReference type="CDD" id="cd00140">
    <property type="entry name" value="beta_clamp"/>
    <property type="match status" value="1"/>
</dbReference>
<dbReference type="Pfam" id="PF02767">
    <property type="entry name" value="DNA_pol3_beta_2"/>
    <property type="match status" value="1"/>
</dbReference>
<reference evidence="14 15" key="1">
    <citation type="journal article" date="2019" name="Proc. Natl. Acad. Sci. U.S.A.">
        <title>Exaggeration and cooption of innate immunity for social defense.</title>
        <authorList>
            <person name="Kutsukake M."/>
            <person name="Moriyama M."/>
            <person name="Shigenobu S."/>
            <person name="Meng X.-Y."/>
            <person name="Nikoh N."/>
            <person name="Noda C."/>
            <person name="Kobayashi S."/>
            <person name="Fukatsu T."/>
        </authorList>
    </citation>
    <scope>NUCLEOTIDE SEQUENCE [LARGE SCALE GENOMIC DNA]</scope>
    <source>
        <strain evidence="14 15">Nmo</strain>
    </source>
</reference>
<comment type="function">
    <text evidence="10">Confers DNA tethering and processivity to DNA polymerases and other proteins. Acts as a clamp, forming a ring around DNA (a reaction catalyzed by the clamp-loading complex) which diffuses in an ATP-independent manner freely and bidirectionally along dsDNA. Initially characterized for its ability to contact the catalytic subunit of DNA polymerase III (Pol III), a complex, multichain enzyme responsible for most of the replicative synthesis in bacteria; Pol III exhibits 3'-5' exonuclease proofreading activity. The beta chain is required for initiation of replication as well as for processivity of DNA replication.</text>
</comment>
<dbReference type="Gene3D" id="3.10.150.10">
    <property type="entry name" value="DNA Polymerase III, subunit A, domain 2"/>
    <property type="match status" value="1"/>
</dbReference>
<dbReference type="Pfam" id="PF00712">
    <property type="entry name" value="DNA_pol3_beta"/>
    <property type="match status" value="1"/>
</dbReference>
<dbReference type="Gene3D" id="3.70.10.10">
    <property type="match status" value="1"/>
</dbReference>
<evidence type="ECO:0000256" key="9">
    <source>
        <dbReference type="ARBA" id="ARBA00023125"/>
    </source>
</evidence>
<accession>A0A455T9M9</accession>
<dbReference type="InterPro" id="IPR022635">
    <property type="entry name" value="DNA_polIII_beta_C"/>
</dbReference>
<keyword evidence="4 10" id="KW-0963">Cytoplasm</keyword>
<dbReference type="RefSeq" id="WP_158344459.1">
    <property type="nucleotide sequence ID" value="NZ_AP019379.1"/>
</dbReference>
<dbReference type="PIRSF" id="PIRSF000804">
    <property type="entry name" value="DNA_pol_III_b"/>
    <property type="match status" value="1"/>
</dbReference>
<evidence type="ECO:0000256" key="1">
    <source>
        <dbReference type="ARBA" id="ARBA00004496"/>
    </source>
</evidence>